<feature type="domain" description="AAA+ ATPase" evidence="1">
    <location>
        <begin position="376"/>
        <end position="527"/>
    </location>
</feature>
<dbReference type="PANTHER" id="PTHR30121">
    <property type="entry name" value="UNCHARACTERIZED PROTEIN YJGR-RELATED"/>
    <property type="match status" value="1"/>
</dbReference>
<proteinExistence type="predicted"/>
<accession>A0A0G1L8D7</accession>
<protein>
    <recommendedName>
        <fullName evidence="1">AAA+ ATPase domain-containing protein</fullName>
    </recommendedName>
</protein>
<dbReference type="Pfam" id="PF02534">
    <property type="entry name" value="T4SS-DNA_transf"/>
    <property type="match status" value="1"/>
</dbReference>
<reference evidence="2 3" key="1">
    <citation type="journal article" date="2015" name="Nature">
        <title>rRNA introns, odd ribosomes, and small enigmatic genomes across a large radiation of phyla.</title>
        <authorList>
            <person name="Brown C.T."/>
            <person name="Hug L.A."/>
            <person name="Thomas B.C."/>
            <person name="Sharon I."/>
            <person name="Castelle C.J."/>
            <person name="Singh A."/>
            <person name="Wilkins M.J."/>
            <person name="Williams K.H."/>
            <person name="Banfield J.F."/>
        </authorList>
    </citation>
    <scope>NUCLEOTIDE SEQUENCE [LARGE SCALE GENOMIC DNA]</scope>
</reference>
<dbReference type="Proteomes" id="UP000033966">
    <property type="component" value="Unassembled WGS sequence"/>
</dbReference>
<dbReference type="CDD" id="cd01127">
    <property type="entry name" value="TrwB_TraG_TraD_VirD4"/>
    <property type="match status" value="1"/>
</dbReference>
<dbReference type="InterPro" id="IPR027417">
    <property type="entry name" value="P-loop_NTPase"/>
</dbReference>
<sequence length="793" mass="89551">MLVFLIILPFALIALFAFFWYARSARRKKITSALSLKLFLIRFPKSAMTEGKEMKQEINLSEQLMSALTALKEPFIFEVAVPYVGEEIHFYAAVPERVSEGFVRQMQSIWNDAQVDPAEDYNIFNYSGNTAGAWVGLKDRFMLPIRTYQELNADTFSSLLGGLVKINEVGEGGALQFIFTPAKKDIKKQLMSSFNALKKGAKLKDAIDPSFSMRDIKKAMEGKKKEEGEKLLDDNAIKALEMKMGKPLFQVNARILVSAPSAYQAENLLDGFSSGFSQFGAPQRNEFKITKPKNMGKLAYQFSFREFDPAQAMILNSEECVSIFHFPTAFTEIPKIRHLKFKEVAPPAELPTEGVKLGESIYRGARRDIRITREDRRRHLYLVGQTGTGKSVFLNDLAGQDIENGEGLCVIDPNGDLFEDILARVPRHRVKDVIIFDPSDLERPLGLNMLEYDPTHPEQKTFLINEMMAIFDTLYDLKTTGGPMFEQYTRNALLLLMDDPADGYTILEIPRVLADAEFRKKLLVKCRNIIAKDFWEKEAEKAGGEAALSNLVPYITSKFNTFIANDYMRPIIAQSKSTLRFRELMDEGKILLVNLSKGSIGDLNASLLGMIIVGKLTTAAFSRTDIPMDQRRDFYLFMDEFQNFTTPNIATILSEARKYRLCLTIAHQFIGQLSDKIRDAVFGNVGSMIAFRVGAEDAEFLVKQFTPVFNESNLLNIDNLNAHAKLMINGQVTPPFNIFVPFPPKGDFSVASLARDYSRLTYGRERETVEAEIYTRIKGGDTNKHESPANIHE</sequence>
<dbReference type="InterPro" id="IPR058441">
    <property type="entry name" value="DUF8128"/>
</dbReference>
<dbReference type="SUPFAM" id="SSF52540">
    <property type="entry name" value="P-loop containing nucleoside triphosphate hydrolases"/>
    <property type="match status" value="1"/>
</dbReference>
<gene>
    <name evidence="2" type="ORF">UW92_C0005G0034</name>
</gene>
<evidence type="ECO:0000313" key="3">
    <source>
        <dbReference type="Proteomes" id="UP000033966"/>
    </source>
</evidence>
<name>A0A0G1L8D7_9BACT</name>
<dbReference type="EMBL" id="LCKF01000005">
    <property type="protein sequence ID" value="KKT92186.1"/>
    <property type="molecule type" value="Genomic_DNA"/>
</dbReference>
<evidence type="ECO:0000259" key="1">
    <source>
        <dbReference type="SMART" id="SM00382"/>
    </source>
</evidence>
<dbReference type="SMART" id="SM00382">
    <property type="entry name" value="AAA"/>
    <property type="match status" value="1"/>
</dbReference>
<organism evidence="2 3">
    <name type="scientific">Candidatus Jorgensenbacteria bacterium GW2011_GWA2_45_13</name>
    <dbReference type="NCBI Taxonomy" id="1618662"/>
    <lineage>
        <taxon>Bacteria</taxon>
        <taxon>Candidatus Joergenseniibacteriota</taxon>
    </lineage>
</organism>
<comment type="caution">
    <text evidence="2">The sequence shown here is derived from an EMBL/GenBank/DDBJ whole genome shotgun (WGS) entry which is preliminary data.</text>
</comment>
<dbReference type="Pfam" id="PF26449">
    <property type="entry name" value="DUF8128"/>
    <property type="match status" value="1"/>
</dbReference>
<evidence type="ECO:0000313" key="2">
    <source>
        <dbReference type="EMBL" id="KKT92186.1"/>
    </source>
</evidence>
<dbReference type="PATRIC" id="fig|1618662.3.peg.178"/>
<dbReference type="Gene3D" id="3.40.50.300">
    <property type="entry name" value="P-loop containing nucleotide triphosphate hydrolases"/>
    <property type="match status" value="2"/>
</dbReference>
<dbReference type="AlphaFoldDB" id="A0A0G1L8D7"/>
<dbReference type="PANTHER" id="PTHR30121:SF6">
    <property type="entry name" value="SLR6007 PROTEIN"/>
    <property type="match status" value="1"/>
</dbReference>
<dbReference type="GO" id="GO:0016020">
    <property type="term" value="C:membrane"/>
    <property type="evidence" value="ECO:0007669"/>
    <property type="project" value="InterPro"/>
</dbReference>
<dbReference type="InterPro" id="IPR051162">
    <property type="entry name" value="T4SS_component"/>
</dbReference>
<dbReference type="InterPro" id="IPR003688">
    <property type="entry name" value="TraG/VirD4"/>
</dbReference>
<dbReference type="InterPro" id="IPR003593">
    <property type="entry name" value="AAA+_ATPase"/>
</dbReference>